<dbReference type="GO" id="GO:0005576">
    <property type="term" value="C:extracellular region"/>
    <property type="evidence" value="ECO:0007669"/>
    <property type="project" value="InterPro"/>
</dbReference>
<dbReference type="InterPro" id="IPR036573">
    <property type="entry name" value="CBM_sf_5/12"/>
</dbReference>
<dbReference type="GO" id="GO:0005975">
    <property type="term" value="P:carbohydrate metabolic process"/>
    <property type="evidence" value="ECO:0007669"/>
    <property type="project" value="InterPro"/>
</dbReference>
<keyword evidence="2" id="KW-1185">Reference proteome</keyword>
<name>A0A368XBD9_9BURK</name>
<dbReference type="Proteomes" id="UP000252884">
    <property type="component" value="Unassembled WGS sequence"/>
</dbReference>
<dbReference type="Gene3D" id="2.10.10.20">
    <property type="entry name" value="Carbohydrate-binding module superfamily 5/12"/>
    <property type="match status" value="1"/>
</dbReference>
<sequence>MPAAQFDPVAFGTAVGEQIRDAVAPLLKRIELLEQVPFKYDGPHETDKVYERGMFVTSDGSLWHANYKTASRPGDGPAWTLAVKRGKDGR</sequence>
<evidence type="ECO:0000313" key="1">
    <source>
        <dbReference type="EMBL" id="RCW65175.1"/>
    </source>
</evidence>
<reference evidence="1 2" key="1">
    <citation type="submission" date="2018-07" db="EMBL/GenBank/DDBJ databases">
        <title>Genomic Encyclopedia of Type Strains, Phase IV (KMG-IV): sequencing the most valuable type-strain genomes for metagenomic binning, comparative biology and taxonomic classification.</title>
        <authorList>
            <person name="Goeker M."/>
        </authorList>
    </citation>
    <scope>NUCLEOTIDE SEQUENCE [LARGE SCALE GENOMIC DNA]</scope>
    <source>
        <strain evidence="1 2">DSM 21634</strain>
    </source>
</reference>
<dbReference type="AlphaFoldDB" id="A0A368XBD9"/>
<evidence type="ECO:0000313" key="2">
    <source>
        <dbReference type="Proteomes" id="UP000252884"/>
    </source>
</evidence>
<comment type="caution">
    <text evidence="1">The sequence shown here is derived from an EMBL/GenBank/DDBJ whole genome shotgun (WGS) entry which is preliminary data.</text>
</comment>
<dbReference type="GO" id="GO:0004553">
    <property type="term" value="F:hydrolase activity, hydrolyzing O-glycosyl compounds"/>
    <property type="evidence" value="ECO:0007669"/>
    <property type="project" value="InterPro"/>
</dbReference>
<protein>
    <submittedName>
        <fullName evidence="1">Carbohydrate binding protein</fullName>
    </submittedName>
</protein>
<dbReference type="EMBL" id="QPJK01000013">
    <property type="protein sequence ID" value="RCW65175.1"/>
    <property type="molecule type" value="Genomic_DNA"/>
</dbReference>
<dbReference type="SUPFAM" id="SSF51055">
    <property type="entry name" value="Carbohydrate binding domain"/>
    <property type="match status" value="1"/>
</dbReference>
<organism evidence="1 2">
    <name type="scientific">Pseudorhodoferax soli</name>
    <dbReference type="NCBI Taxonomy" id="545864"/>
    <lineage>
        <taxon>Bacteria</taxon>
        <taxon>Pseudomonadati</taxon>
        <taxon>Pseudomonadota</taxon>
        <taxon>Betaproteobacteria</taxon>
        <taxon>Burkholderiales</taxon>
        <taxon>Comamonadaceae</taxon>
    </lineage>
</organism>
<proteinExistence type="predicted"/>
<dbReference type="RefSeq" id="WP_211333137.1">
    <property type="nucleotide sequence ID" value="NZ_QPJK01000013.1"/>
</dbReference>
<dbReference type="GO" id="GO:0030246">
    <property type="term" value="F:carbohydrate binding"/>
    <property type="evidence" value="ECO:0007669"/>
    <property type="project" value="InterPro"/>
</dbReference>
<gene>
    <name evidence="1" type="ORF">DES41_11399</name>
</gene>
<accession>A0A368XBD9</accession>